<proteinExistence type="predicted"/>
<accession>A0A381PZQ4</accession>
<dbReference type="PANTHER" id="PTHR42718">
    <property type="entry name" value="MAJOR FACILITATOR SUPERFAMILY MULTIDRUG TRANSPORTER MFSC"/>
    <property type="match status" value="1"/>
</dbReference>
<dbReference type="PANTHER" id="PTHR42718:SF9">
    <property type="entry name" value="MAJOR FACILITATOR SUPERFAMILY MULTIDRUG TRANSPORTER MFSC"/>
    <property type="match status" value="1"/>
</dbReference>
<keyword evidence="4 6" id="KW-1133">Transmembrane helix</keyword>
<feature type="transmembrane region" description="Helical" evidence="6">
    <location>
        <begin position="224"/>
        <end position="242"/>
    </location>
</feature>
<dbReference type="InterPro" id="IPR036259">
    <property type="entry name" value="MFS_trans_sf"/>
</dbReference>
<feature type="transmembrane region" description="Helical" evidence="6">
    <location>
        <begin position="192"/>
        <end position="212"/>
    </location>
</feature>
<dbReference type="PROSITE" id="PS50850">
    <property type="entry name" value="MFS"/>
    <property type="match status" value="1"/>
</dbReference>
<evidence type="ECO:0000256" key="2">
    <source>
        <dbReference type="ARBA" id="ARBA00022448"/>
    </source>
</evidence>
<feature type="transmembrane region" description="Helical" evidence="6">
    <location>
        <begin position="431"/>
        <end position="455"/>
    </location>
</feature>
<feature type="transmembrane region" description="Helical" evidence="6">
    <location>
        <begin position="297"/>
        <end position="318"/>
    </location>
</feature>
<evidence type="ECO:0000259" key="7">
    <source>
        <dbReference type="PROSITE" id="PS50850"/>
    </source>
</evidence>
<keyword evidence="3 6" id="KW-0812">Transmembrane</keyword>
<dbReference type="GO" id="GO:0022857">
    <property type="term" value="F:transmembrane transporter activity"/>
    <property type="evidence" value="ECO:0007669"/>
    <property type="project" value="InterPro"/>
</dbReference>
<keyword evidence="2" id="KW-0813">Transport</keyword>
<gene>
    <name evidence="8" type="ORF">METZ01_LOCUS25234</name>
</gene>
<dbReference type="SUPFAM" id="SSF103473">
    <property type="entry name" value="MFS general substrate transporter"/>
    <property type="match status" value="1"/>
</dbReference>
<dbReference type="InterPro" id="IPR020846">
    <property type="entry name" value="MFS_dom"/>
</dbReference>
<feature type="transmembrane region" description="Helical" evidence="6">
    <location>
        <begin position="393"/>
        <end position="411"/>
    </location>
</feature>
<feature type="transmembrane region" description="Helical" evidence="6">
    <location>
        <begin position="41"/>
        <end position="59"/>
    </location>
</feature>
<evidence type="ECO:0000313" key="8">
    <source>
        <dbReference type="EMBL" id="SUZ72380.1"/>
    </source>
</evidence>
<protein>
    <recommendedName>
        <fullName evidence="7">Major facilitator superfamily (MFS) profile domain-containing protein</fullName>
    </recommendedName>
</protein>
<feature type="domain" description="Major facilitator superfamily (MFS) profile" evidence="7">
    <location>
        <begin position="6"/>
        <end position="462"/>
    </location>
</feature>
<feature type="transmembrane region" description="Helical" evidence="6">
    <location>
        <begin position="71"/>
        <end position="97"/>
    </location>
</feature>
<feature type="transmembrane region" description="Helical" evidence="6">
    <location>
        <begin position="263"/>
        <end position="285"/>
    </location>
</feature>
<dbReference type="CDD" id="cd17321">
    <property type="entry name" value="MFS_MMR_MDR_like"/>
    <property type="match status" value="1"/>
</dbReference>
<evidence type="ECO:0000256" key="6">
    <source>
        <dbReference type="SAM" id="Phobius"/>
    </source>
</evidence>
<keyword evidence="5 6" id="KW-0472">Membrane</keyword>
<feature type="transmembrane region" description="Helical" evidence="6">
    <location>
        <begin position="325"/>
        <end position="344"/>
    </location>
</feature>
<evidence type="ECO:0000256" key="5">
    <source>
        <dbReference type="ARBA" id="ARBA00023136"/>
    </source>
</evidence>
<evidence type="ECO:0000256" key="4">
    <source>
        <dbReference type="ARBA" id="ARBA00022989"/>
    </source>
</evidence>
<dbReference type="EMBL" id="UINC01001150">
    <property type="protein sequence ID" value="SUZ72380.1"/>
    <property type="molecule type" value="Genomic_DNA"/>
</dbReference>
<dbReference type="AlphaFoldDB" id="A0A381PZQ4"/>
<dbReference type="GO" id="GO:0016020">
    <property type="term" value="C:membrane"/>
    <property type="evidence" value="ECO:0007669"/>
    <property type="project" value="UniProtKB-SubCell"/>
</dbReference>
<evidence type="ECO:0000256" key="3">
    <source>
        <dbReference type="ARBA" id="ARBA00022692"/>
    </source>
</evidence>
<organism evidence="8">
    <name type="scientific">marine metagenome</name>
    <dbReference type="NCBI Taxonomy" id="408172"/>
    <lineage>
        <taxon>unclassified sequences</taxon>
        <taxon>metagenomes</taxon>
        <taxon>ecological metagenomes</taxon>
    </lineage>
</organism>
<dbReference type="Pfam" id="PF07690">
    <property type="entry name" value="MFS_1"/>
    <property type="match status" value="1"/>
</dbReference>
<dbReference type="InterPro" id="IPR011701">
    <property type="entry name" value="MFS"/>
</dbReference>
<feature type="transmembrane region" description="Helical" evidence="6">
    <location>
        <begin position="133"/>
        <end position="155"/>
    </location>
</feature>
<name>A0A381PZQ4_9ZZZZ</name>
<feature type="transmembrane region" description="Helical" evidence="6">
    <location>
        <begin position="350"/>
        <end position="372"/>
    </location>
</feature>
<comment type="subcellular location">
    <subcellularLocation>
        <location evidence="1">Membrane</location>
        <topology evidence="1">Multi-pass membrane protein</topology>
    </subcellularLocation>
</comment>
<dbReference type="Gene3D" id="1.20.1250.20">
    <property type="entry name" value="MFS general substrate transporter like domains"/>
    <property type="match status" value="1"/>
</dbReference>
<feature type="transmembrane region" description="Helical" evidence="6">
    <location>
        <begin position="161"/>
        <end position="180"/>
    </location>
</feature>
<sequence>MERRGPFVVACLGGLLAGLDTSVNIAFPAITAAFAIDVSQIQWVVVSFVLTYSVLLLPAGRLADRIGHGRVTVIGISLQALAFIACALAPSFPLFLLARVSQGGAMALILGAAPALVTLSVDEERQPRALGVYSMFSAVGLALGAPVGGLLLRIWDWPSVYFFRVPYMIVLLGIALASGLHRRPSKISHQPLDLLGAVTLAGGLGLALFVASRGLTWGWFTPRTATLGCVALIVLGVFCFVEKRAALPLVELSLFRRPGFGQANLMNALANASMFSLWFLGPYLLVDIRGHGSISGGLILGIAPTTTAAAAWVAGWLTNRLGLRALTRFGLASLGVGLVIFSRADAGTHLVVLIVALSLVGIGLGSFQVPNMSFVMASIPRSQQGVAGGMTQMVRTSGLVAGLAVWNTAFVGFRDRQARSLGLEDLSAPEIFVPTFAKVVGLAGLLALVGILLTVGVSFDQRFRHAPNDET</sequence>
<dbReference type="Gene3D" id="1.20.1720.10">
    <property type="entry name" value="Multidrug resistance protein D"/>
    <property type="match status" value="1"/>
</dbReference>
<evidence type="ECO:0000256" key="1">
    <source>
        <dbReference type="ARBA" id="ARBA00004141"/>
    </source>
</evidence>
<feature type="transmembrane region" description="Helical" evidence="6">
    <location>
        <begin position="103"/>
        <end position="121"/>
    </location>
</feature>
<reference evidence="8" key="1">
    <citation type="submission" date="2018-05" db="EMBL/GenBank/DDBJ databases">
        <authorList>
            <person name="Lanie J.A."/>
            <person name="Ng W.-L."/>
            <person name="Kazmierczak K.M."/>
            <person name="Andrzejewski T.M."/>
            <person name="Davidsen T.M."/>
            <person name="Wayne K.J."/>
            <person name="Tettelin H."/>
            <person name="Glass J.I."/>
            <person name="Rusch D."/>
            <person name="Podicherti R."/>
            <person name="Tsui H.-C.T."/>
            <person name="Winkler M.E."/>
        </authorList>
    </citation>
    <scope>NUCLEOTIDE SEQUENCE</scope>
</reference>